<protein>
    <submittedName>
        <fullName evidence="7">Penicillin acylase family protein</fullName>
    </submittedName>
</protein>
<feature type="binding site" evidence="6">
    <location>
        <position position="355"/>
    </location>
    <ligand>
        <name>Ca(2+)</name>
        <dbReference type="ChEBI" id="CHEBI:29108"/>
    </ligand>
</feature>
<accession>A0A222G3Z7</accession>
<dbReference type="Proteomes" id="UP000202259">
    <property type="component" value="Chromosome"/>
</dbReference>
<dbReference type="CDD" id="cd03747">
    <property type="entry name" value="Ntn_PGA_like"/>
    <property type="match status" value="1"/>
</dbReference>
<dbReference type="PIRSF" id="PIRSF001227">
    <property type="entry name" value="Pen_acylase"/>
    <property type="match status" value="1"/>
</dbReference>
<dbReference type="InterPro" id="IPR029055">
    <property type="entry name" value="Ntn_hydrolases_N"/>
</dbReference>
<keyword evidence="3" id="KW-0865">Zymogen</keyword>
<dbReference type="InterPro" id="IPR014395">
    <property type="entry name" value="Pen/GL7ACA/AHL_acylase"/>
</dbReference>
<evidence type="ECO:0000256" key="1">
    <source>
        <dbReference type="ARBA" id="ARBA00006586"/>
    </source>
</evidence>
<evidence type="ECO:0000256" key="3">
    <source>
        <dbReference type="ARBA" id="ARBA00023145"/>
    </source>
</evidence>
<organism evidence="7 8">
    <name type="scientific">Cognaticolwellia beringensis</name>
    <dbReference type="NCBI Taxonomy" id="1967665"/>
    <lineage>
        <taxon>Bacteria</taxon>
        <taxon>Pseudomonadati</taxon>
        <taxon>Pseudomonadota</taxon>
        <taxon>Gammaproteobacteria</taxon>
        <taxon>Alteromonadales</taxon>
        <taxon>Colwelliaceae</taxon>
        <taxon>Cognaticolwellia</taxon>
    </lineage>
</organism>
<dbReference type="InterPro" id="IPR043147">
    <property type="entry name" value="Penicillin_amidase_A-knob"/>
</dbReference>
<dbReference type="OrthoDB" id="9760084at2"/>
<dbReference type="Gene3D" id="1.10.439.10">
    <property type="entry name" value="Penicillin Amidohydrolase, domain 1"/>
    <property type="match status" value="1"/>
</dbReference>
<dbReference type="PANTHER" id="PTHR34218">
    <property type="entry name" value="PEPTIDASE S45 PENICILLIN AMIDASE"/>
    <property type="match status" value="1"/>
</dbReference>
<dbReference type="GO" id="GO:0017000">
    <property type="term" value="P:antibiotic biosynthetic process"/>
    <property type="evidence" value="ECO:0007669"/>
    <property type="project" value="InterPro"/>
</dbReference>
<dbReference type="GO" id="GO:0016811">
    <property type="term" value="F:hydrolase activity, acting on carbon-nitrogen (but not peptide) bonds, in linear amides"/>
    <property type="evidence" value="ECO:0007669"/>
    <property type="project" value="InterPro"/>
</dbReference>
<evidence type="ECO:0000256" key="5">
    <source>
        <dbReference type="PIRSR" id="PIRSR001227-1"/>
    </source>
</evidence>
<dbReference type="AlphaFoldDB" id="A0A222G3Z7"/>
<dbReference type="GO" id="GO:0046872">
    <property type="term" value="F:metal ion binding"/>
    <property type="evidence" value="ECO:0007669"/>
    <property type="project" value="UniProtKB-KW"/>
</dbReference>
<dbReference type="Pfam" id="PF01804">
    <property type="entry name" value="Penicil_amidase"/>
    <property type="match status" value="1"/>
</dbReference>
<comment type="subunit">
    <text evidence="4">Heterodimer of an alpha subunit and a beta subunit processed from the same precursor.</text>
</comment>
<dbReference type="InterPro" id="IPR023343">
    <property type="entry name" value="Penicillin_amidase_dom1"/>
</dbReference>
<sequence>MKSLKTTLISILFILFLVLATLSTWIYSQIDSALPQLDGKQTLYGLSDSAIIERDKQGIATIKASNRLDIALATGFVHAQERFFQMDLLRRNSAGELASLFGAAAIDYDSEIRRHRFRERATTIVSQLSATDSALLKSYTRGVNQGLKYLKAAPFEYLLLRQAPVEWQEEDTILTVLSMYIDLQYQDGKRERTLGLLHSVLSPEVFSFLNPKGSRWDAAIDGTELPSSPLPRAPWPSASSEKMAALLNHQSLDKALTNLTPSSLIRTKSAQSEEFPGSNNWAVGGAISATGSAIVANDMHLGIRVPNTWFRASFEYKSADNKSVKVTGATLPGTPNIIIGSNGHIAWGFTNSYGDWSDVIVLETNADKSQYLTPDGYQSFIKRKQIIAVKGQEAVDITVTDTIWGPVIGENAQGNLLAYRWVAHDKAAVNMVITEFETAESVQQAITIAARAGMPAQNLMVGDKQGNIGWTIMGPIPQRSAMFGETPTSWSNGENKWLDLLPPEDYPQVINPKNSRLWTANSRVVGANMLKKIGNGGYAIGARSAQIKQNLEAKTSFDEQALLNIALDDSAKFLLRWQNFILSEVLTDTMLAKHQEWHEVKNIIKDNNLSASTDSVAYRLIRNFRLNIRDQVFDIFNENMAKLDHNYSFNTIRHQIETPLWQLINQQPENFLWRSHDSWAILFEVSLEKTLSEMTELTTLENATWGQQNISKIQHPLSRAVPFIGQWLDMPEVALPGDSYMPRVQGQAFGASQRMSVSPGHEESGIFHMPTSQSGHPWSPYYGLGHESWMKGEASSFLPGPSKYKLTLLTY</sequence>
<dbReference type="SUPFAM" id="SSF56235">
    <property type="entry name" value="N-terminal nucleophile aminohydrolases (Ntn hydrolases)"/>
    <property type="match status" value="1"/>
</dbReference>
<dbReference type="InterPro" id="IPR043146">
    <property type="entry name" value="Penicillin_amidase_N_B-knob"/>
</dbReference>
<dbReference type="Gene3D" id="1.10.1400.10">
    <property type="match status" value="1"/>
</dbReference>
<feature type="active site" description="Nucleophile" evidence="5">
    <location>
        <position position="278"/>
    </location>
</feature>
<gene>
    <name evidence="7" type="ORF">B5D82_01150</name>
</gene>
<reference evidence="7 8" key="1">
    <citation type="submission" date="2017-08" db="EMBL/GenBank/DDBJ databases">
        <title>Complete genome of Colwellia sp. NB097-1, a psychrophile bacterium ioslated from Bering Sea.</title>
        <authorList>
            <person name="Chen X."/>
        </authorList>
    </citation>
    <scope>NUCLEOTIDE SEQUENCE [LARGE SCALE GENOMIC DNA]</scope>
    <source>
        <strain evidence="7 8">NB097-1</strain>
    </source>
</reference>
<comment type="similarity">
    <text evidence="1">Belongs to the peptidase S45 family.</text>
</comment>
<name>A0A222G3Z7_9GAMM</name>
<proteinExistence type="inferred from homology"/>
<evidence type="ECO:0000256" key="4">
    <source>
        <dbReference type="ARBA" id="ARBA00038735"/>
    </source>
</evidence>
<dbReference type="Gene3D" id="3.60.20.10">
    <property type="entry name" value="Glutamine Phosphoribosylpyrophosphate, subunit 1, domain 1"/>
    <property type="match status" value="1"/>
</dbReference>
<evidence type="ECO:0000313" key="8">
    <source>
        <dbReference type="Proteomes" id="UP000202259"/>
    </source>
</evidence>
<dbReference type="KEGG" id="cber:B5D82_01150"/>
<feature type="binding site" evidence="6">
    <location>
        <position position="358"/>
    </location>
    <ligand>
        <name>Ca(2+)</name>
        <dbReference type="ChEBI" id="CHEBI:29108"/>
    </ligand>
</feature>
<comment type="cofactor">
    <cofactor evidence="6">
        <name>Ca(2+)</name>
        <dbReference type="ChEBI" id="CHEBI:29108"/>
    </cofactor>
    <text evidence="6">Binds 1 Ca(2+) ion per dimer.</text>
</comment>
<evidence type="ECO:0000256" key="6">
    <source>
        <dbReference type="PIRSR" id="PIRSR001227-2"/>
    </source>
</evidence>
<dbReference type="EMBL" id="CP020465">
    <property type="protein sequence ID" value="ASP46501.1"/>
    <property type="molecule type" value="Genomic_DNA"/>
</dbReference>
<keyword evidence="6" id="KW-0106">Calcium</keyword>
<keyword evidence="8" id="KW-1185">Reference proteome</keyword>
<evidence type="ECO:0000313" key="7">
    <source>
        <dbReference type="EMBL" id="ASP46501.1"/>
    </source>
</evidence>
<dbReference type="RefSeq" id="WP_081148543.1">
    <property type="nucleotide sequence ID" value="NZ_CP020465.1"/>
</dbReference>
<keyword evidence="6" id="KW-0479">Metal-binding</keyword>
<dbReference type="Gene3D" id="2.30.120.10">
    <property type="match status" value="1"/>
</dbReference>
<dbReference type="PANTHER" id="PTHR34218:SF4">
    <property type="entry name" value="ACYL-HOMOSERINE LACTONE ACYLASE QUIP"/>
    <property type="match status" value="1"/>
</dbReference>
<evidence type="ECO:0000256" key="2">
    <source>
        <dbReference type="ARBA" id="ARBA00022801"/>
    </source>
</evidence>
<dbReference type="InterPro" id="IPR002692">
    <property type="entry name" value="S45"/>
</dbReference>
<keyword evidence="2" id="KW-0378">Hydrolase</keyword>